<dbReference type="EMBL" id="BJOU01000001">
    <property type="protein sequence ID" value="GED97114.1"/>
    <property type="molecule type" value="Genomic_DNA"/>
</dbReference>
<reference evidence="2" key="1">
    <citation type="submission" date="2019-06" db="EMBL/GenBank/DDBJ databases">
        <title>Gordonia isolated from sludge of a wastewater treatment plant.</title>
        <authorList>
            <person name="Tamura T."/>
            <person name="Aoyama K."/>
            <person name="Kang Y."/>
            <person name="Saito S."/>
            <person name="Akiyama N."/>
            <person name="Yazawa K."/>
            <person name="Gonoi T."/>
            <person name="Mikami Y."/>
        </authorList>
    </citation>
    <scope>NUCLEOTIDE SEQUENCE [LARGE SCALE GENOMIC DNA]</scope>
    <source>
        <strain evidence="2">NBRC 107697</strain>
    </source>
</reference>
<keyword evidence="2" id="KW-1185">Reference proteome</keyword>
<dbReference type="InterPro" id="IPR015286">
    <property type="entry name" value="Porin_fam_mycobact-type"/>
</dbReference>
<dbReference type="Gene3D" id="2.60.40.1650">
    <property type="entry name" value="Porin MspA (Ig-like beta-sandwich domain)"/>
    <property type="match status" value="1"/>
</dbReference>
<dbReference type="Proteomes" id="UP000444980">
    <property type="component" value="Unassembled WGS sequence"/>
</dbReference>
<dbReference type="Pfam" id="PF09203">
    <property type="entry name" value="MspA"/>
    <property type="match status" value="1"/>
</dbReference>
<organism evidence="1 2">
    <name type="scientific">Gordonia crocea</name>
    <dbReference type="NCBI Taxonomy" id="589162"/>
    <lineage>
        <taxon>Bacteria</taxon>
        <taxon>Bacillati</taxon>
        <taxon>Actinomycetota</taxon>
        <taxon>Actinomycetes</taxon>
        <taxon>Mycobacteriales</taxon>
        <taxon>Gordoniaceae</taxon>
        <taxon>Gordonia</taxon>
    </lineage>
</organism>
<dbReference type="AlphaFoldDB" id="A0A7I9UV69"/>
<protein>
    <submittedName>
        <fullName evidence="1">Uncharacterized protein</fullName>
    </submittedName>
</protein>
<evidence type="ECO:0000313" key="1">
    <source>
        <dbReference type="EMBL" id="GED97114.1"/>
    </source>
</evidence>
<gene>
    <name evidence="1" type="ORF">nbrc107697_11530</name>
</gene>
<accession>A0A7I9UV69</accession>
<proteinExistence type="predicted"/>
<sequence>MVRATAVLAVVAGALIGTVGVSPPPWAAADVRVNLPGEVKTLRMGDGTVVTMRRTHERAVVNASLGATPLHRNVWVSGRYQITASREIKQFKVRPGYIVGCQGFFDNIDNALEGGDANFSEFDGIDEAGAGSTIALGPGKAAFFNLTDAERKDDFSTERHEPYFRVKKSDHVKYRYVNAQLGLTGCIGFAQARSWMRLAVETDYATQILDFFGRPFSIG</sequence>
<evidence type="ECO:0000313" key="2">
    <source>
        <dbReference type="Proteomes" id="UP000444980"/>
    </source>
</evidence>
<comment type="caution">
    <text evidence="1">The sequence shown here is derived from an EMBL/GenBank/DDBJ whole genome shotgun (WGS) entry which is preliminary data.</text>
</comment>
<name>A0A7I9UV69_9ACTN</name>